<dbReference type="InterPro" id="IPR050102">
    <property type="entry name" value="tRNA_sulfurtransferase_ThiI"/>
</dbReference>
<dbReference type="AlphaFoldDB" id="Q7VRH8"/>
<dbReference type="HAMAP" id="MF_00021">
    <property type="entry name" value="ThiI"/>
    <property type="match status" value="1"/>
</dbReference>
<reference evidence="14 15" key="1">
    <citation type="journal article" date="2003" name="Proc. Natl. Acad. Sci. U.S.A.">
        <title>The genome sequence of Blochmannia floridanus: comparative analysis of reduced genomes.</title>
        <authorList>
            <person name="Gil R."/>
            <person name="Silva F.J."/>
            <person name="Zientz E."/>
            <person name="Delmotte F."/>
            <person name="Gonzalez-Candelas F."/>
            <person name="Latorre A."/>
            <person name="Rausell C."/>
            <person name="Kramerbeek J."/>
            <person name="Gadau J."/>
            <person name="Hoelldobler B."/>
            <person name="van Ham R.C.H.J."/>
            <person name="Gross R."/>
            <person name="Moya A."/>
        </authorList>
    </citation>
    <scope>NUCLEOTIDE SEQUENCE [LARGE SCALE GENOMIC DNA]</scope>
</reference>
<dbReference type="Pfam" id="PF00581">
    <property type="entry name" value="Rhodanese"/>
    <property type="match status" value="1"/>
</dbReference>
<dbReference type="Pfam" id="PF02568">
    <property type="entry name" value="ThiI"/>
    <property type="match status" value="1"/>
</dbReference>
<dbReference type="NCBIfam" id="TIGR04271">
    <property type="entry name" value="ThiI_C_thiazole"/>
    <property type="match status" value="1"/>
</dbReference>
<dbReference type="STRING" id="203907.Bfl239"/>
<comment type="caution">
    <text evidence="11">Lacks conserved residue(s) required for the propagation of feature annotation.</text>
</comment>
<comment type="catalytic activity">
    <reaction evidence="11">
        <text>[ThiS sulfur-carrier protein]-C-terminal Gly-Gly-AMP + S-sulfanyl-L-cysteinyl-[cysteine desulfurase] + AH2 = [ThiS sulfur-carrier protein]-C-terminal-Gly-aminoethanethioate + L-cysteinyl-[cysteine desulfurase] + A + AMP + 2 H(+)</text>
        <dbReference type="Rhea" id="RHEA:43340"/>
        <dbReference type="Rhea" id="RHEA-COMP:12157"/>
        <dbReference type="Rhea" id="RHEA-COMP:12158"/>
        <dbReference type="Rhea" id="RHEA-COMP:12910"/>
        <dbReference type="Rhea" id="RHEA-COMP:19908"/>
        <dbReference type="ChEBI" id="CHEBI:13193"/>
        <dbReference type="ChEBI" id="CHEBI:15378"/>
        <dbReference type="ChEBI" id="CHEBI:17499"/>
        <dbReference type="ChEBI" id="CHEBI:29950"/>
        <dbReference type="ChEBI" id="CHEBI:61963"/>
        <dbReference type="ChEBI" id="CHEBI:90618"/>
        <dbReference type="ChEBI" id="CHEBI:232372"/>
        <dbReference type="ChEBI" id="CHEBI:456215"/>
    </reaction>
</comment>
<dbReference type="GO" id="GO:0009228">
    <property type="term" value="P:thiamine biosynthetic process"/>
    <property type="evidence" value="ECO:0007669"/>
    <property type="project" value="UniProtKB-KW"/>
</dbReference>
<gene>
    <name evidence="11 14" type="primary">thiI</name>
    <name evidence="14" type="ordered locus">Bfl239</name>
</gene>
<dbReference type="EMBL" id="BX248583">
    <property type="protein sequence ID" value="CAD83310.1"/>
    <property type="molecule type" value="Genomic_DNA"/>
</dbReference>
<keyword evidence="15" id="KW-1185">Reference proteome</keyword>
<evidence type="ECO:0000256" key="5">
    <source>
        <dbReference type="ARBA" id="ARBA00022741"/>
    </source>
</evidence>
<dbReference type="Gene3D" id="3.40.250.10">
    <property type="entry name" value="Rhodanese-like domain"/>
    <property type="match status" value="1"/>
</dbReference>
<feature type="domain" description="Rhodanese" evidence="12">
    <location>
        <begin position="410"/>
        <end position="491"/>
    </location>
</feature>
<keyword evidence="3 11" id="KW-0820">tRNA-binding</keyword>
<dbReference type="InterPro" id="IPR020536">
    <property type="entry name" value="ThiI_AANH"/>
</dbReference>
<evidence type="ECO:0000259" key="13">
    <source>
        <dbReference type="PROSITE" id="PS51165"/>
    </source>
</evidence>
<protein>
    <recommendedName>
        <fullName evidence="11">tRNA sulfurtransferase</fullName>
        <ecNumber evidence="11">2.8.1.4</ecNumber>
    </recommendedName>
    <alternativeName>
        <fullName evidence="11">Sulfur carrier protein ThiS sulfurtransferase</fullName>
    </alternativeName>
    <alternativeName>
        <fullName evidence="11">Thiamine biosynthesis protein ThiI</fullName>
    </alternativeName>
    <alternativeName>
        <fullName evidence="11">tRNA 4-thiouridine synthase</fullName>
    </alternativeName>
</protein>
<dbReference type="Pfam" id="PF02926">
    <property type="entry name" value="THUMP"/>
    <property type="match status" value="1"/>
</dbReference>
<evidence type="ECO:0000256" key="10">
    <source>
        <dbReference type="ARBA" id="ARBA00023284"/>
    </source>
</evidence>
<dbReference type="GO" id="GO:0004810">
    <property type="term" value="F:CCA tRNA nucleotidyltransferase activity"/>
    <property type="evidence" value="ECO:0007669"/>
    <property type="project" value="InterPro"/>
</dbReference>
<dbReference type="KEGG" id="bfl:Bfl239"/>
<keyword evidence="9" id="KW-1015">Disulfide bond</keyword>
<evidence type="ECO:0000256" key="2">
    <source>
        <dbReference type="ARBA" id="ARBA00022490"/>
    </source>
</evidence>
<proteinExistence type="inferred from homology"/>
<evidence type="ECO:0000256" key="8">
    <source>
        <dbReference type="ARBA" id="ARBA00022977"/>
    </source>
</evidence>
<evidence type="ECO:0000256" key="4">
    <source>
        <dbReference type="ARBA" id="ARBA00022679"/>
    </source>
</evidence>
<feature type="active site" description="Cysteine persulfide intermediate" evidence="11">
    <location>
        <position position="463"/>
    </location>
</feature>
<dbReference type="eggNOG" id="COG0607">
    <property type="taxonomic scope" value="Bacteria"/>
</dbReference>
<dbReference type="InterPro" id="IPR036873">
    <property type="entry name" value="Rhodanese-like_dom_sf"/>
</dbReference>
<accession>Q7VRH8</accession>
<feature type="domain" description="THUMP" evidence="13">
    <location>
        <begin position="60"/>
        <end position="165"/>
    </location>
</feature>
<keyword evidence="8 11" id="KW-0784">Thiamine biosynthesis</keyword>
<dbReference type="GO" id="GO:0002937">
    <property type="term" value="P:tRNA 4-thiouridine biosynthesis"/>
    <property type="evidence" value="ECO:0007669"/>
    <property type="project" value="TreeGrafter"/>
</dbReference>
<keyword evidence="7 11" id="KW-0694">RNA-binding</keyword>
<dbReference type="InterPro" id="IPR003720">
    <property type="entry name" value="tRNA_STrfase"/>
</dbReference>
<dbReference type="InterPro" id="IPR004114">
    <property type="entry name" value="THUMP_dom"/>
</dbReference>
<feature type="binding site" evidence="11">
    <location>
        <begin position="183"/>
        <end position="184"/>
    </location>
    <ligand>
        <name>ATP</name>
        <dbReference type="ChEBI" id="CHEBI:30616"/>
    </ligand>
</feature>
<dbReference type="GO" id="GO:0000049">
    <property type="term" value="F:tRNA binding"/>
    <property type="evidence" value="ECO:0007669"/>
    <property type="project" value="UniProtKB-UniRule"/>
</dbReference>
<dbReference type="PANTHER" id="PTHR43209:SF1">
    <property type="entry name" value="TRNA SULFURTRANSFERASE"/>
    <property type="match status" value="1"/>
</dbReference>
<dbReference type="GO" id="GO:0140741">
    <property type="term" value="F:tRNA-uracil-4 sulfurtransferase activity"/>
    <property type="evidence" value="ECO:0007669"/>
    <property type="project" value="UniProtKB-EC"/>
</dbReference>
<keyword evidence="6 11" id="KW-0067">ATP-binding</keyword>
<organism evidence="14 15">
    <name type="scientific">Blochmanniella floridana</name>
    <dbReference type="NCBI Taxonomy" id="203907"/>
    <lineage>
        <taxon>Bacteria</taxon>
        <taxon>Pseudomonadati</taxon>
        <taxon>Pseudomonadota</taxon>
        <taxon>Gammaproteobacteria</taxon>
        <taxon>Enterobacterales</taxon>
        <taxon>Enterobacteriaceae</taxon>
        <taxon>ant endosymbionts</taxon>
        <taxon>Candidatus Blochmanniella</taxon>
    </lineage>
</organism>
<comment type="catalytic activity">
    <reaction evidence="11">
        <text>[ThiI sulfur-carrier protein]-S-sulfanyl-L-cysteine + a uridine in tRNA + 2 reduced [2Fe-2S]-[ferredoxin] + ATP + H(+) = [ThiI sulfur-carrier protein]-L-cysteine + a 4-thiouridine in tRNA + 2 oxidized [2Fe-2S]-[ferredoxin] + AMP + diphosphate</text>
        <dbReference type="Rhea" id="RHEA:24176"/>
        <dbReference type="Rhea" id="RHEA-COMP:10000"/>
        <dbReference type="Rhea" id="RHEA-COMP:10001"/>
        <dbReference type="Rhea" id="RHEA-COMP:13337"/>
        <dbReference type="Rhea" id="RHEA-COMP:13338"/>
        <dbReference type="Rhea" id="RHEA-COMP:13339"/>
        <dbReference type="Rhea" id="RHEA-COMP:13340"/>
        <dbReference type="ChEBI" id="CHEBI:15378"/>
        <dbReference type="ChEBI" id="CHEBI:29950"/>
        <dbReference type="ChEBI" id="CHEBI:30616"/>
        <dbReference type="ChEBI" id="CHEBI:33019"/>
        <dbReference type="ChEBI" id="CHEBI:33737"/>
        <dbReference type="ChEBI" id="CHEBI:33738"/>
        <dbReference type="ChEBI" id="CHEBI:61963"/>
        <dbReference type="ChEBI" id="CHEBI:65315"/>
        <dbReference type="ChEBI" id="CHEBI:136798"/>
        <dbReference type="ChEBI" id="CHEBI:456215"/>
        <dbReference type="EC" id="2.8.1.4"/>
    </reaction>
</comment>
<feature type="binding site" evidence="11">
    <location>
        <position position="266"/>
    </location>
    <ligand>
        <name>ATP</name>
        <dbReference type="ChEBI" id="CHEBI:30616"/>
    </ligand>
</feature>
<keyword evidence="2 11" id="KW-0963">Cytoplasm</keyword>
<dbReference type="PANTHER" id="PTHR43209">
    <property type="entry name" value="TRNA SULFURTRANSFERASE"/>
    <property type="match status" value="1"/>
</dbReference>
<dbReference type="InterPro" id="IPR054173">
    <property type="entry name" value="ThiI_fer"/>
</dbReference>
<comment type="similarity">
    <text evidence="11">Belongs to the ThiI family.</text>
</comment>
<dbReference type="GO" id="GO:0005524">
    <property type="term" value="F:ATP binding"/>
    <property type="evidence" value="ECO:0007669"/>
    <property type="project" value="UniProtKB-UniRule"/>
</dbReference>
<dbReference type="Pfam" id="PF22025">
    <property type="entry name" value="ThiI_fer"/>
    <property type="match status" value="1"/>
</dbReference>
<dbReference type="Gene3D" id="3.30.2130.30">
    <property type="match status" value="1"/>
</dbReference>
<dbReference type="GO" id="GO:0052837">
    <property type="term" value="P:thiazole biosynthetic process"/>
    <property type="evidence" value="ECO:0007669"/>
    <property type="project" value="InterPro"/>
</dbReference>
<dbReference type="InterPro" id="IPR001763">
    <property type="entry name" value="Rhodanese-like_dom"/>
</dbReference>
<dbReference type="OrthoDB" id="9773948at2"/>
<evidence type="ECO:0000256" key="9">
    <source>
        <dbReference type="ARBA" id="ARBA00023157"/>
    </source>
</evidence>
<sequence length="492" mass="57081">MNIIIKFSPEIIIKSKSVRIFFIKVLVKNIQIILKKHNILVAVVRYWDYLEIKCEDSSYLKISKVLVNVPGIHHFLYVQDSTVFSLEDIYHQIMLANCCSRLSGKTFCVRVKRYGNHIVTSQDIERYLGNKINCVIQNVRVNLINPDKIIYLEIKNNRLFIIVKRYKGLGGFPIGTQRECLSLVSGGFDSVVSSYMLIRRGCKVHYCFFNLIGDINHTIEVYKIVYYLWKKFSYSHNVKFICVNFSHVVKELFVKIQPNYVGIVLKRLMIQAASSIATCRNIQVLSTGEVLGQVSSQTLDNLILINNMVSFNCMILRPLIAYDKESIIELSRKIGTEALSRTIPEFCGMIVKKSSTKVSKKHIEWEESFLNSLIFQKTIDQAHIINVYDISKFISNQRSCFFDIETKTKLDSQDIILDIRTDYEQKKNPIHVPCNVQVQKIPFYNLIECFPNLDQSKVYVLYCDYGVMSRLQAVHLYQQGFRNVKVYRLISN</sequence>
<dbReference type="CDD" id="cd00158">
    <property type="entry name" value="RHOD"/>
    <property type="match status" value="1"/>
</dbReference>
<keyword evidence="4 11" id="KW-0808">Transferase</keyword>
<dbReference type="NCBIfam" id="TIGR00342">
    <property type="entry name" value="tRNA uracil 4-sulfurtransferase ThiI"/>
    <property type="match status" value="1"/>
</dbReference>
<evidence type="ECO:0000313" key="14">
    <source>
        <dbReference type="EMBL" id="CAD83310.1"/>
    </source>
</evidence>
<dbReference type="GO" id="GO:0009229">
    <property type="term" value="P:thiamine diphosphate biosynthetic process"/>
    <property type="evidence" value="ECO:0007669"/>
    <property type="project" value="UniProtKB-UniRule"/>
</dbReference>
<name>Q7VRH8_BLOFL</name>
<dbReference type="Gene3D" id="3.40.50.620">
    <property type="entry name" value="HUPs"/>
    <property type="match status" value="1"/>
</dbReference>
<dbReference type="eggNOG" id="COG0301">
    <property type="taxonomic scope" value="Bacteria"/>
</dbReference>
<dbReference type="SUPFAM" id="SSF52402">
    <property type="entry name" value="Adenine nucleotide alpha hydrolases-like"/>
    <property type="match status" value="1"/>
</dbReference>
<evidence type="ECO:0000256" key="6">
    <source>
        <dbReference type="ARBA" id="ARBA00022840"/>
    </source>
</evidence>
<dbReference type="InterPro" id="IPR049961">
    <property type="entry name" value="ThiI_N"/>
</dbReference>
<evidence type="ECO:0000256" key="1">
    <source>
        <dbReference type="ARBA" id="ARBA00004496"/>
    </source>
</evidence>
<dbReference type="InterPro" id="IPR049962">
    <property type="entry name" value="THUMP_ThiI"/>
</dbReference>
<dbReference type="SMART" id="SM00981">
    <property type="entry name" value="THUMP"/>
    <property type="match status" value="1"/>
</dbReference>
<dbReference type="HOGENOM" id="CLU_037952_4_1_6"/>
<evidence type="ECO:0000256" key="3">
    <source>
        <dbReference type="ARBA" id="ARBA00022555"/>
    </source>
</evidence>
<dbReference type="PROSITE" id="PS51165">
    <property type="entry name" value="THUMP"/>
    <property type="match status" value="1"/>
</dbReference>
<evidence type="ECO:0000313" key="15">
    <source>
        <dbReference type="Proteomes" id="UP000002192"/>
    </source>
</evidence>
<evidence type="ECO:0000259" key="12">
    <source>
        <dbReference type="PROSITE" id="PS50206"/>
    </source>
</evidence>
<dbReference type="SUPFAM" id="SSF143437">
    <property type="entry name" value="THUMP domain-like"/>
    <property type="match status" value="1"/>
</dbReference>
<dbReference type="EC" id="2.8.1.4" evidence="11"/>
<evidence type="ECO:0000256" key="7">
    <source>
        <dbReference type="ARBA" id="ARBA00022884"/>
    </source>
</evidence>
<dbReference type="PROSITE" id="PS50206">
    <property type="entry name" value="RHODANESE_3"/>
    <property type="match status" value="1"/>
</dbReference>
<keyword evidence="5 11" id="KW-0547">Nucleotide-binding</keyword>
<dbReference type="Proteomes" id="UP000002192">
    <property type="component" value="Chromosome"/>
</dbReference>
<comment type="function">
    <text evidence="11">Catalyzes the ATP-dependent transfer of a sulfur to tRNA to produce 4-thiouridine in position 8 of tRNAs, which functions as a near-UV photosensor. Also catalyzes the transfer of sulfur to the sulfur carrier protein ThiS, forming ThiS-thiocarboxylate. This is a step in the synthesis of thiazole, in the thiamine biosynthesis pathway. The sulfur is donated as persulfide by IscS.</text>
</comment>
<feature type="binding site" evidence="11">
    <location>
        <position position="288"/>
    </location>
    <ligand>
        <name>ATP</name>
        <dbReference type="ChEBI" id="CHEBI:30616"/>
    </ligand>
</feature>
<dbReference type="InterPro" id="IPR026340">
    <property type="entry name" value="THII_Thiazole_biosynth_dom"/>
</dbReference>
<dbReference type="UniPathway" id="UPA00060"/>
<dbReference type="CDD" id="cd11716">
    <property type="entry name" value="THUMP_ThiI"/>
    <property type="match status" value="1"/>
</dbReference>
<comment type="subcellular location">
    <subcellularLocation>
        <location evidence="1 11">Cytoplasm</location>
    </subcellularLocation>
</comment>
<dbReference type="InterPro" id="IPR014729">
    <property type="entry name" value="Rossmann-like_a/b/a_fold"/>
</dbReference>
<feature type="binding site" evidence="11">
    <location>
        <position position="297"/>
    </location>
    <ligand>
        <name>ATP</name>
        <dbReference type="ChEBI" id="CHEBI:30616"/>
    </ligand>
</feature>
<evidence type="ECO:0000256" key="11">
    <source>
        <dbReference type="HAMAP-Rule" id="MF_00021"/>
    </source>
</evidence>
<dbReference type="GO" id="GO:0005829">
    <property type="term" value="C:cytosol"/>
    <property type="evidence" value="ECO:0007669"/>
    <property type="project" value="TreeGrafter"/>
</dbReference>
<comment type="pathway">
    <text evidence="11">Cofactor biosynthesis; thiamine diphosphate biosynthesis.</text>
</comment>
<keyword evidence="10" id="KW-0676">Redox-active center</keyword>
<dbReference type="SUPFAM" id="SSF52821">
    <property type="entry name" value="Rhodanese/Cell cycle control phosphatase"/>
    <property type="match status" value="1"/>
</dbReference>